<dbReference type="InterPro" id="IPR001650">
    <property type="entry name" value="Helicase_C-like"/>
</dbReference>
<evidence type="ECO:0000256" key="6">
    <source>
        <dbReference type="SAM" id="MobiDB-lite"/>
    </source>
</evidence>
<dbReference type="eggNOG" id="COG0860">
    <property type="taxonomic scope" value="Bacteria"/>
</dbReference>
<evidence type="ECO:0000259" key="7">
    <source>
        <dbReference type="PROSITE" id="PS51192"/>
    </source>
</evidence>
<dbReference type="RefSeq" id="WP_013170088.1">
    <property type="nucleotide sequence ID" value="NC_014218.1"/>
</dbReference>
<evidence type="ECO:0000256" key="5">
    <source>
        <dbReference type="SAM" id="Coils"/>
    </source>
</evidence>
<dbReference type="EMBL" id="CP002045">
    <property type="protein sequence ID" value="ADH92592.1"/>
    <property type="molecule type" value="Genomic_DNA"/>
</dbReference>
<dbReference type="InterPro" id="IPR012961">
    <property type="entry name" value="Ski2/MTR4_C"/>
</dbReference>
<gene>
    <name evidence="9" type="ordered locus">Arch_0866</name>
</gene>
<dbReference type="InterPro" id="IPR027417">
    <property type="entry name" value="P-loop_NTPase"/>
</dbReference>
<proteinExistence type="predicted"/>
<dbReference type="KEGG" id="ahe:Arch_0866"/>
<evidence type="ECO:0000313" key="10">
    <source>
        <dbReference type="Proteomes" id="UP000000376"/>
    </source>
</evidence>
<dbReference type="SMART" id="SM01142">
    <property type="entry name" value="DSHCT"/>
    <property type="match status" value="1"/>
</dbReference>
<dbReference type="Gene3D" id="3.40.50.300">
    <property type="entry name" value="P-loop containing nucleotide triphosphate hydrolases"/>
    <property type="match status" value="2"/>
</dbReference>
<evidence type="ECO:0000259" key="8">
    <source>
        <dbReference type="PROSITE" id="PS51194"/>
    </source>
</evidence>
<feature type="compositionally biased region" description="Basic and acidic residues" evidence="6">
    <location>
        <begin position="224"/>
        <end position="239"/>
    </location>
</feature>
<dbReference type="PANTHER" id="PTHR12131">
    <property type="entry name" value="ATP-DEPENDENT RNA AND DNA HELICASE"/>
    <property type="match status" value="1"/>
</dbReference>
<feature type="coiled-coil region" evidence="5">
    <location>
        <begin position="468"/>
        <end position="495"/>
    </location>
</feature>
<dbReference type="SMART" id="SM00490">
    <property type="entry name" value="HELICc"/>
    <property type="match status" value="1"/>
</dbReference>
<evidence type="ECO:0000256" key="3">
    <source>
        <dbReference type="ARBA" id="ARBA00022806"/>
    </source>
</evidence>
<keyword evidence="4" id="KW-0067">ATP-binding</keyword>
<dbReference type="GO" id="GO:0005524">
    <property type="term" value="F:ATP binding"/>
    <property type="evidence" value="ECO:0007669"/>
    <property type="project" value="UniProtKB-KW"/>
</dbReference>
<dbReference type="OrthoDB" id="3229913at2"/>
<dbReference type="Pfam" id="PF00270">
    <property type="entry name" value="DEAD"/>
    <property type="match status" value="1"/>
</dbReference>
<reference evidence="9 10" key="1">
    <citation type="journal article" date="2010" name="Stand. Genomic Sci.">
        <title>Complete genome sequence of Arcanobacterium haemolyticum type strain (11018).</title>
        <authorList>
            <person name="Yasawong M."/>
            <person name="Teshima H."/>
            <person name="Lapidus A."/>
            <person name="Nolan M."/>
            <person name="Lucas S."/>
            <person name="Glavina Del Rio T."/>
            <person name="Tice H."/>
            <person name="Cheng J."/>
            <person name="Bruce D."/>
            <person name="Detter C."/>
            <person name="Tapia R."/>
            <person name="Han C."/>
            <person name="Goodwin L."/>
            <person name="Pitluck S."/>
            <person name="Liolios K."/>
            <person name="Ivanova N."/>
            <person name="Mavromatis K."/>
            <person name="Mikhailova N."/>
            <person name="Pati A."/>
            <person name="Chen A."/>
            <person name="Palaniappan K."/>
            <person name="Land M."/>
            <person name="Hauser L."/>
            <person name="Chang Y."/>
            <person name="Jeffries C."/>
            <person name="Rohde M."/>
            <person name="Sikorski J."/>
            <person name="Pukall R."/>
            <person name="Goker M."/>
            <person name="Woyke T."/>
            <person name="Bristow J."/>
            <person name="Eisen J."/>
            <person name="Markowitz V."/>
            <person name="Hugenholtz P."/>
            <person name="Kyrpides N."/>
            <person name="Klenk H."/>
        </authorList>
    </citation>
    <scope>NUCLEOTIDE SEQUENCE [LARGE SCALE GENOMIC DNA]</scope>
    <source>
        <strain evidence="10">ATCC 9345 / DSM 20595 / CCUG 17215 / LMG 16163 / NBRC 15585 / NCTC 8452 / 11018</strain>
    </source>
</reference>
<organism evidence="9 10">
    <name type="scientific">Arcanobacterium haemolyticum (strain ATCC 9345 / DSM 20595 / CCM 5947 / CCUG 17215 / LMG 16163 / NBRC 15585 / NCTC 8452 / 11018)</name>
    <dbReference type="NCBI Taxonomy" id="644284"/>
    <lineage>
        <taxon>Bacteria</taxon>
        <taxon>Bacillati</taxon>
        <taxon>Actinomycetota</taxon>
        <taxon>Actinomycetes</taxon>
        <taxon>Actinomycetales</taxon>
        <taxon>Actinomycetaceae</taxon>
        <taxon>Arcanobacterium</taxon>
    </lineage>
</organism>
<keyword evidence="3 9" id="KW-0347">Helicase</keyword>
<dbReference type="GO" id="GO:0070478">
    <property type="term" value="P:nuclear-transcribed mRNA catabolic process, 3'-5' exonucleolytic nonsense-mediated decay"/>
    <property type="evidence" value="ECO:0007669"/>
    <property type="project" value="TreeGrafter"/>
</dbReference>
<dbReference type="HOGENOM" id="CLU_002902_4_1_11"/>
<dbReference type="InterPro" id="IPR011545">
    <property type="entry name" value="DEAD/DEAH_box_helicase_dom"/>
</dbReference>
<keyword evidence="10" id="KW-1185">Reference proteome</keyword>
<dbReference type="eggNOG" id="COG4581">
    <property type="taxonomic scope" value="Bacteria"/>
</dbReference>
<dbReference type="Gene3D" id="1.10.3380.30">
    <property type="match status" value="1"/>
</dbReference>
<dbReference type="SMART" id="SM00487">
    <property type="entry name" value="DEXDc"/>
    <property type="match status" value="1"/>
</dbReference>
<keyword evidence="2" id="KW-0378">Hydrolase</keyword>
<feature type="region of interest" description="Disordered" evidence="6">
    <location>
        <begin position="215"/>
        <end position="242"/>
    </location>
</feature>
<protein>
    <submittedName>
        <fullName evidence="9">DEAD/DEAH box helicase domain protein</fullName>
    </submittedName>
</protein>
<evidence type="ECO:0000256" key="1">
    <source>
        <dbReference type="ARBA" id="ARBA00022741"/>
    </source>
</evidence>
<dbReference type="STRING" id="644284.Arch_0866"/>
<keyword evidence="5" id="KW-0175">Coiled coil</keyword>
<dbReference type="Pfam" id="PF08148">
    <property type="entry name" value="DSHCT"/>
    <property type="match status" value="1"/>
</dbReference>
<dbReference type="GO" id="GO:0004386">
    <property type="term" value="F:helicase activity"/>
    <property type="evidence" value="ECO:0007669"/>
    <property type="project" value="UniProtKB-KW"/>
</dbReference>
<keyword evidence="1" id="KW-0547">Nucleotide-binding</keyword>
<dbReference type="GO" id="GO:0003676">
    <property type="term" value="F:nucleic acid binding"/>
    <property type="evidence" value="ECO:0007669"/>
    <property type="project" value="InterPro"/>
</dbReference>
<dbReference type="CDD" id="cd18795">
    <property type="entry name" value="SF2_C_Ski2"/>
    <property type="match status" value="1"/>
</dbReference>
<evidence type="ECO:0000313" key="9">
    <source>
        <dbReference type="EMBL" id="ADH92592.1"/>
    </source>
</evidence>
<dbReference type="PROSITE" id="PS51194">
    <property type="entry name" value="HELICASE_CTER"/>
    <property type="match status" value="1"/>
</dbReference>
<dbReference type="Proteomes" id="UP000000376">
    <property type="component" value="Chromosome"/>
</dbReference>
<dbReference type="SUPFAM" id="SSF52540">
    <property type="entry name" value="P-loop containing nucleoside triphosphate hydrolases"/>
    <property type="match status" value="1"/>
</dbReference>
<dbReference type="GO" id="GO:0055087">
    <property type="term" value="C:Ski complex"/>
    <property type="evidence" value="ECO:0007669"/>
    <property type="project" value="TreeGrafter"/>
</dbReference>
<dbReference type="InterPro" id="IPR050699">
    <property type="entry name" value="RNA-DNA_Helicase"/>
</dbReference>
<sequence>MVDLVISHIVDGYSARGITLDDFQVKAMEALAKGRDVFVSAPTGAGKTVVAECAVELALARSTRCIYTAPIKALSNQKFKDLCERYGDEHVGLVTGDTVINRDAPILVVTTEVVRNMLLTRDSGIADIGYVVLDEVHFLGDPFRGPVWEEIILQLPRTARLVSLSATVANIDEFTSWLRSVRGTTEVITSTVRPVPLEQFVATKRSLVPLFDRQGNLAVPNDSPRPDSDRRRRRGDPAGRRRKTLRTVENAKMLPAIHFVFSRKGCDTAVADLLDADVFLTTKDEAKIIRRRLSDVKATMSEADARTIRFGFWAKAFSRGFAAHHAGMFPALKELAEQLMDDGLLKLVYATGTLALGIDMPVRTVIIEDLIKWNGDDFVPLTATEYTQLIGRAGRRGKDTHGNAVVVHTPELDVEYLAHIGSGHVDPLMSAFVPSYNTVVNLLTHLSLDEARAIMGQSFAQYQKNADLGTIEAKLARVERRLTQTSEELEHACELGSVTEYVEVLKEAGRASKSQRKAAKEAYRKEIDESWYNAVTGMLYAFAVDGELDYGIALSVSDKRIRMIDVYGDVFWLRHADLSSQLRDLGFIDLPYGRSVKDPSVREDFADTIHNAIEERLDLGLDEDLRQSWDRYAVRETPVVEAHPVHACADRHLHRAQAAEYSTLLDRRQELVTVRESYDGSVAREFDATVGVLEKLGYLHVKDGRAKLSMGGTLLRGIHSEADALTVMCMSEPVFEDLSPAKFAGVCSALLCDRRFSSFAPRDPQLRFAWGRIEANMDDLVGREYAAGISRTGVPTPGAIDAFTLLASGADLETAVAASKLAVGDLITANRRLIDILGQLVDVGGDSWLGERAYQARELLRRWDWT</sequence>
<feature type="domain" description="Helicase C-terminal" evidence="8">
    <location>
        <begin position="265"/>
        <end position="440"/>
    </location>
</feature>
<evidence type="ECO:0000256" key="2">
    <source>
        <dbReference type="ARBA" id="ARBA00022801"/>
    </source>
</evidence>
<dbReference type="GO" id="GO:0016787">
    <property type="term" value="F:hydrolase activity"/>
    <property type="evidence" value="ECO:0007669"/>
    <property type="project" value="UniProtKB-KW"/>
</dbReference>
<accession>D7BNU3</accession>
<dbReference type="Pfam" id="PF00271">
    <property type="entry name" value="Helicase_C"/>
    <property type="match status" value="1"/>
</dbReference>
<name>D7BNU3_ARCHD</name>
<dbReference type="PROSITE" id="PS51192">
    <property type="entry name" value="HELICASE_ATP_BIND_1"/>
    <property type="match status" value="1"/>
</dbReference>
<dbReference type="AlphaFoldDB" id="D7BNU3"/>
<evidence type="ECO:0000256" key="4">
    <source>
        <dbReference type="ARBA" id="ARBA00022840"/>
    </source>
</evidence>
<dbReference type="PANTHER" id="PTHR12131:SF1">
    <property type="entry name" value="ATP-DEPENDENT RNA HELICASE SUPV3L1, MITOCHONDRIAL-RELATED"/>
    <property type="match status" value="1"/>
</dbReference>
<dbReference type="InterPro" id="IPR014001">
    <property type="entry name" value="Helicase_ATP-bd"/>
</dbReference>
<feature type="domain" description="Helicase ATP-binding" evidence="7">
    <location>
        <begin position="28"/>
        <end position="186"/>
    </location>
</feature>